<name>A0A8J5WH34_ZIZPA</name>
<organism evidence="1 2">
    <name type="scientific">Zizania palustris</name>
    <name type="common">Northern wild rice</name>
    <dbReference type="NCBI Taxonomy" id="103762"/>
    <lineage>
        <taxon>Eukaryota</taxon>
        <taxon>Viridiplantae</taxon>
        <taxon>Streptophyta</taxon>
        <taxon>Embryophyta</taxon>
        <taxon>Tracheophyta</taxon>
        <taxon>Spermatophyta</taxon>
        <taxon>Magnoliopsida</taxon>
        <taxon>Liliopsida</taxon>
        <taxon>Poales</taxon>
        <taxon>Poaceae</taxon>
        <taxon>BOP clade</taxon>
        <taxon>Oryzoideae</taxon>
        <taxon>Oryzeae</taxon>
        <taxon>Zizaniinae</taxon>
        <taxon>Zizania</taxon>
    </lineage>
</organism>
<dbReference type="EMBL" id="JAAALK010000082">
    <property type="protein sequence ID" value="KAG8088623.1"/>
    <property type="molecule type" value="Genomic_DNA"/>
</dbReference>
<sequence length="209" mass="22962">MEEGNDYYLVRKGEAVAVYNTLNDCQAQVCSSVSGPAVSAYKGSSWSKQKEEYLCSHGLSNAAYVINAAEFREDLFGPLISCTFQEIAGSSSNLPAPNRTGILNNRIYQPGAQSVDLNYAVMGSGQASVEHYSRPFNQGYSVQGQAFNMTEVRSSSSSHFAPDNLNQSGAVDAQPVSKKYVKFGLVWADFLYIYYNTWTHKISSAVLHY</sequence>
<protein>
    <submittedName>
        <fullName evidence="1">Uncharacterized protein</fullName>
    </submittedName>
</protein>
<comment type="caution">
    <text evidence="1">The sequence shown here is derived from an EMBL/GenBank/DDBJ whole genome shotgun (WGS) entry which is preliminary data.</text>
</comment>
<evidence type="ECO:0000313" key="2">
    <source>
        <dbReference type="Proteomes" id="UP000729402"/>
    </source>
</evidence>
<keyword evidence="2" id="KW-1185">Reference proteome</keyword>
<accession>A0A8J5WH34</accession>
<evidence type="ECO:0000313" key="1">
    <source>
        <dbReference type="EMBL" id="KAG8088623.1"/>
    </source>
</evidence>
<gene>
    <name evidence="1" type="ORF">GUJ93_ZPchr0010g9655</name>
</gene>
<dbReference type="OrthoDB" id="2016287at2759"/>
<reference evidence="1" key="1">
    <citation type="journal article" date="2021" name="bioRxiv">
        <title>Whole Genome Assembly and Annotation of Northern Wild Rice, Zizania palustris L., Supports a Whole Genome Duplication in the Zizania Genus.</title>
        <authorList>
            <person name="Haas M."/>
            <person name="Kono T."/>
            <person name="Macchietto M."/>
            <person name="Millas R."/>
            <person name="McGilp L."/>
            <person name="Shao M."/>
            <person name="Duquette J."/>
            <person name="Hirsch C.N."/>
            <person name="Kimball J."/>
        </authorList>
    </citation>
    <scope>NUCLEOTIDE SEQUENCE</scope>
    <source>
        <tissue evidence="1">Fresh leaf tissue</tissue>
    </source>
</reference>
<reference evidence="1" key="2">
    <citation type="submission" date="2021-02" db="EMBL/GenBank/DDBJ databases">
        <authorList>
            <person name="Kimball J.A."/>
            <person name="Haas M.W."/>
            <person name="Macchietto M."/>
            <person name="Kono T."/>
            <person name="Duquette J."/>
            <person name="Shao M."/>
        </authorList>
    </citation>
    <scope>NUCLEOTIDE SEQUENCE</scope>
    <source>
        <tissue evidence="1">Fresh leaf tissue</tissue>
    </source>
</reference>
<dbReference type="AlphaFoldDB" id="A0A8J5WH34"/>
<dbReference type="Proteomes" id="UP000729402">
    <property type="component" value="Unassembled WGS sequence"/>
</dbReference>
<proteinExistence type="predicted"/>